<dbReference type="Proteomes" id="UP001419268">
    <property type="component" value="Unassembled WGS sequence"/>
</dbReference>
<sequence length="92" mass="10694">MGKEEDFKKIFDWIMKSGSKGRTVYRGSGSSGNANPDEENQQVWRDGPTEGRRSFDRNEFWFDIGGNRTDGIDFKLNMSTRQRNDDENGFQF</sequence>
<keyword evidence="3" id="KW-1185">Reference proteome</keyword>
<dbReference type="EMBL" id="JBBNAG010000003">
    <property type="protein sequence ID" value="KAK9149165.1"/>
    <property type="molecule type" value="Genomic_DNA"/>
</dbReference>
<accession>A0AAP0KC04</accession>
<evidence type="ECO:0000313" key="3">
    <source>
        <dbReference type="Proteomes" id="UP001419268"/>
    </source>
</evidence>
<protein>
    <submittedName>
        <fullName evidence="2">Uncharacterized protein</fullName>
    </submittedName>
</protein>
<organism evidence="2 3">
    <name type="scientific">Stephania cephalantha</name>
    <dbReference type="NCBI Taxonomy" id="152367"/>
    <lineage>
        <taxon>Eukaryota</taxon>
        <taxon>Viridiplantae</taxon>
        <taxon>Streptophyta</taxon>
        <taxon>Embryophyta</taxon>
        <taxon>Tracheophyta</taxon>
        <taxon>Spermatophyta</taxon>
        <taxon>Magnoliopsida</taxon>
        <taxon>Ranunculales</taxon>
        <taxon>Menispermaceae</taxon>
        <taxon>Menispermoideae</taxon>
        <taxon>Cissampelideae</taxon>
        <taxon>Stephania</taxon>
    </lineage>
</organism>
<comment type="caution">
    <text evidence="2">The sequence shown here is derived from an EMBL/GenBank/DDBJ whole genome shotgun (WGS) entry which is preliminary data.</text>
</comment>
<feature type="region of interest" description="Disordered" evidence="1">
    <location>
        <begin position="22"/>
        <end position="52"/>
    </location>
</feature>
<name>A0AAP0KC04_9MAGN</name>
<evidence type="ECO:0000313" key="2">
    <source>
        <dbReference type="EMBL" id="KAK9149165.1"/>
    </source>
</evidence>
<gene>
    <name evidence="2" type="ORF">Scep_007922</name>
</gene>
<reference evidence="2 3" key="1">
    <citation type="submission" date="2024-01" db="EMBL/GenBank/DDBJ databases">
        <title>Genome assemblies of Stephania.</title>
        <authorList>
            <person name="Yang L."/>
        </authorList>
    </citation>
    <scope>NUCLEOTIDE SEQUENCE [LARGE SCALE GENOMIC DNA]</scope>
    <source>
        <strain evidence="2">JXDWG</strain>
        <tissue evidence="2">Leaf</tissue>
    </source>
</reference>
<proteinExistence type="predicted"/>
<dbReference type="AlphaFoldDB" id="A0AAP0KC04"/>
<evidence type="ECO:0000256" key="1">
    <source>
        <dbReference type="SAM" id="MobiDB-lite"/>
    </source>
</evidence>